<keyword evidence="1" id="KW-1133">Transmembrane helix</keyword>
<dbReference type="SUPFAM" id="SSF57184">
    <property type="entry name" value="Growth factor receptor domain"/>
    <property type="match status" value="5"/>
</dbReference>
<evidence type="ECO:0000256" key="1">
    <source>
        <dbReference type="SAM" id="Phobius"/>
    </source>
</evidence>
<dbReference type="SMART" id="SM01411">
    <property type="entry name" value="Ephrin_rec_like"/>
    <property type="match status" value="13"/>
</dbReference>
<evidence type="ECO:0000259" key="2">
    <source>
        <dbReference type="Pfam" id="PF07699"/>
    </source>
</evidence>
<dbReference type="SUPFAM" id="SSF51126">
    <property type="entry name" value="Pectin lyase-like"/>
    <property type="match status" value="1"/>
</dbReference>
<dbReference type="PANTHER" id="PTHR46967">
    <property type="entry name" value="INSULIN-LIKE GROWTH FACTOR BINDING PROTEIN,N-TERMINAL"/>
    <property type="match status" value="1"/>
</dbReference>
<feature type="transmembrane region" description="Helical" evidence="1">
    <location>
        <begin position="1328"/>
        <end position="1349"/>
    </location>
</feature>
<evidence type="ECO:0000313" key="3">
    <source>
        <dbReference type="EMBL" id="GMI36508.1"/>
    </source>
</evidence>
<dbReference type="InterPro" id="IPR011050">
    <property type="entry name" value="Pectin_lyase_fold/virulence"/>
</dbReference>
<dbReference type="PANTHER" id="PTHR46967:SF2">
    <property type="entry name" value="SUSHI, VON WILLEBRAND FACTOR TYPE A, EGF AND PENTRAXIN DOMAIN-CONTAINING PROTEIN 1-LIKE"/>
    <property type="match status" value="1"/>
</dbReference>
<dbReference type="EMBL" id="BRYB01003428">
    <property type="protein sequence ID" value="GMI36508.1"/>
    <property type="molecule type" value="Genomic_DNA"/>
</dbReference>
<feature type="domain" description="Tyrosine-protein kinase ephrin type A/B receptor-like" evidence="2">
    <location>
        <begin position="812"/>
        <end position="860"/>
    </location>
</feature>
<dbReference type="InterPro" id="IPR009030">
    <property type="entry name" value="Growth_fac_rcpt_cys_sf"/>
</dbReference>
<comment type="caution">
    <text evidence="3">The sequence shown here is derived from an EMBL/GenBank/DDBJ whole genome shotgun (WGS) entry which is preliminary data.</text>
</comment>
<keyword evidence="1" id="KW-0472">Membrane</keyword>
<name>A0ABQ6N0B9_9STRA</name>
<dbReference type="Pfam" id="PF07699">
    <property type="entry name" value="Ephrin_rec_like"/>
    <property type="match status" value="4"/>
</dbReference>
<feature type="transmembrane region" description="Helical" evidence="1">
    <location>
        <begin position="1489"/>
        <end position="1513"/>
    </location>
</feature>
<protein>
    <recommendedName>
        <fullName evidence="2">Tyrosine-protein kinase ephrin type A/B receptor-like domain-containing protein</fullName>
    </recommendedName>
</protein>
<reference evidence="3 4" key="1">
    <citation type="journal article" date="2023" name="Commun. Biol.">
        <title>Genome analysis of Parmales, the sister group of diatoms, reveals the evolutionary specialization of diatoms from phago-mixotrophs to photoautotrophs.</title>
        <authorList>
            <person name="Ban H."/>
            <person name="Sato S."/>
            <person name="Yoshikawa S."/>
            <person name="Yamada K."/>
            <person name="Nakamura Y."/>
            <person name="Ichinomiya M."/>
            <person name="Sato N."/>
            <person name="Blanc-Mathieu R."/>
            <person name="Endo H."/>
            <person name="Kuwata A."/>
            <person name="Ogata H."/>
        </authorList>
    </citation>
    <scope>NUCLEOTIDE SEQUENCE [LARGE SCALE GENOMIC DNA]</scope>
</reference>
<feature type="transmembrane region" description="Helical" evidence="1">
    <location>
        <begin position="1415"/>
        <end position="1437"/>
    </location>
</feature>
<keyword evidence="1" id="KW-0812">Transmembrane</keyword>
<feature type="domain" description="Tyrosine-protein kinase ephrin type A/B receptor-like" evidence="2">
    <location>
        <begin position="686"/>
        <end position="733"/>
    </location>
</feature>
<keyword evidence="4" id="KW-1185">Reference proteome</keyword>
<feature type="transmembrane region" description="Helical" evidence="1">
    <location>
        <begin position="1573"/>
        <end position="1591"/>
    </location>
</feature>
<feature type="transmembrane region" description="Helical" evidence="1">
    <location>
        <begin position="1361"/>
        <end position="1384"/>
    </location>
</feature>
<gene>
    <name evidence="3" type="ORF">TeGR_g14975</name>
</gene>
<feature type="domain" description="Tyrosine-protein kinase ephrin type A/B receptor-like" evidence="2">
    <location>
        <begin position="972"/>
        <end position="1015"/>
    </location>
</feature>
<dbReference type="InterPro" id="IPR011641">
    <property type="entry name" value="Tyr-kin_ephrin_A/B_rcpt-like"/>
</dbReference>
<evidence type="ECO:0000313" key="4">
    <source>
        <dbReference type="Proteomes" id="UP001165060"/>
    </source>
</evidence>
<sequence length="1641" mass="168353">MYDSWADDGWYGGSLSILDASGELVASLTQSDGIPANTADPHPICVPCGGCYDSVLVRGSYGYGLSFDIRDAGGAIVAEASGADEHPSEGEDSFCVECTMVCPLGQGPDDDDANCLDCVPGKYSDTASSDACISCDRVSPLVNPLTGSTTYDDCDSCMVGSIPLPDLSGCEACPLGKYGLPWGGECLPCPTNTYDSSGTESTLQSCLPCEPGTVSSPGSTECRVPTTISVDRASAFAMAILDAGTGDTVELASDVTFSPQGDFGFHASAPSANSAFSIVEKVISVSCDDPAAKCAISGSDERRVFYIITNSRDEPAVSLADIRFTAGRSPDGWISGGGGLRVYQSRVAIAGCEFSSNVARYDTFNEYTGASFSGRGGGASFKLSTIFISNSVFRDNLAAAGGAMYIEYSIVSLTSCTVVDNEANPQNAGGIFVDSSSVSILLCTIQGNISARSGGGVVSQGNFENSDNSEGLVVFGTEFSDQSGIIFVAQLTISESQVVGNTASAGSGGGILVGHGSNGTITDTHFESNIATGGLASASVGGGGLAHTGVGGEAALGLRLILSGVSFSDNLDENEAQAHDLFSYNANTVVRETCPSQGGYYFLAQEGAALTVNEGGTASGTLSSFTCLAQCAPGEDRKTPNHPCTACIPGKYGNVGFYDCSACPAGSFNVDSGSTSVVACSACSPGTYSDAGSAECTPCAPGRYSNEASAPSCTECGAGYFNPDVGSTSSTSCSLCPAGTYGADSSSAECTECAAGTASQVVGASASNYCIECSSGSYGVTGSASCGLCPAGSFNPDVGSTSLAACLPCPTGTASGDEGVQSCAGCAVGRYMEDTGATACDPCPTGTFNNNTGSASLASCLPCPAGTASDELGVGACDQCVVGRYMEDTGASACEPCSEGTFNPSLGSASAASCQPCLAGKASAVVGVEVCTVCAAGRYMEDTGATSCDSCPSGSFAADTNSTYCSPCGPSTFSDAGAEVCSSCALGTYSEASSSTCTPCPAGTSLNRAGASSQDCVPCRSGTASDAVGAITELTCASCSPGSYAPAASSSCSSCPPGSYNINTASTSSAACSDCEPGKYSAAPGSALCEDCPSGKQVSAHGSASLDDCSDCVPGKFADSAGSATCSFCAPGKYVGTAGAFTESFCTDCAATKASSADYSRCVCAETFVTSRGGNCVCPPGQEVKAGTDSCLPCLEGFFKPSSSLDKCEACDTFVEGSTMNLGAADEDGMATSVSGCACPELHYMLPDLNESTPLIGTRMKGELKAWKPAFKSVYQYMQIVAMLGFSLDMNFPEKFNETTSFLSLANVDVITVLPFGCYVRTNHHDKLMLYTLLPAFASAVLLLIFFALKRTRHKSFSGEAFSAFLTMNSFILPMLTSLIFSTFPCTTFDDGSRLLMADLSIDCDSKTHQSYSDYAKAMVAVYVVGIPAMCHTLLYVNRAKINRPVVVRDSDESIKFIQFLFEHYEPACWWMETVEMVRRIMMTGGLVLILRGSAEQIILAALLSVASVRIIARNKPFLVAKGAGFTLNNNHLAEAMQWQLVATLVCCLLLRFLEVGGGREEASVLARSTLDIVFVCAQFGAALFMAGNVAKDAVLRRRRRGVVAVEGGEDAGADADDEETALLRARILELEDELAEAKNK</sequence>
<dbReference type="InterPro" id="IPR012334">
    <property type="entry name" value="Pectin_lyas_fold"/>
</dbReference>
<accession>A0ABQ6N0B9</accession>
<dbReference type="Gene3D" id="2.160.20.10">
    <property type="entry name" value="Single-stranded right-handed beta-helix, Pectin lyase-like"/>
    <property type="match status" value="1"/>
</dbReference>
<proteinExistence type="predicted"/>
<organism evidence="3 4">
    <name type="scientific">Tetraparma gracilis</name>
    <dbReference type="NCBI Taxonomy" id="2962635"/>
    <lineage>
        <taxon>Eukaryota</taxon>
        <taxon>Sar</taxon>
        <taxon>Stramenopiles</taxon>
        <taxon>Ochrophyta</taxon>
        <taxon>Bolidophyceae</taxon>
        <taxon>Parmales</taxon>
        <taxon>Triparmaceae</taxon>
        <taxon>Tetraparma</taxon>
    </lineage>
</organism>
<dbReference type="Proteomes" id="UP001165060">
    <property type="component" value="Unassembled WGS sequence"/>
</dbReference>
<dbReference type="Gene3D" id="2.10.50.10">
    <property type="entry name" value="Tumor Necrosis Factor Receptor, subunit A, domain 2"/>
    <property type="match status" value="9"/>
</dbReference>
<feature type="domain" description="Tyrosine-protein kinase ephrin type A/B receptor-like" evidence="2">
    <location>
        <begin position="866"/>
        <end position="914"/>
    </location>
</feature>